<name>A0ACB9IQY3_9ASTR</name>
<proteinExistence type="predicted"/>
<dbReference type="EMBL" id="CM042024">
    <property type="protein sequence ID" value="KAI3810058.1"/>
    <property type="molecule type" value="Genomic_DNA"/>
</dbReference>
<reference evidence="2" key="1">
    <citation type="journal article" date="2022" name="Mol. Ecol. Resour.">
        <title>The genomes of chicory, endive, great burdock and yacon provide insights into Asteraceae palaeo-polyploidization history and plant inulin production.</title>
        <authorList>
            <person name="Fan W."/>
            <person name="Wang S."/>
            <person name="Wang H."/>
            <person name="Wang A."/>
            <person name="Jiang F."/>
            <person name="Liu H."/>
            <person name="Zhao H."/>
            <person name="Xu D."/>
            <person name="Zhang Y."/>
        </authorList>
    </citation>
    <scope>NUCLEOTIDE SEQUENCE [LARGE SCALE GENOMIC DNA]</scope>
    <source>
        <strain evidence="2">cv. Yunnan</strain>
    </source>
</reference>
<keyword evidence="2" id="KW-1185">Reference proteome</keyword>
<dbReference type="Proteomes" id="UP001056120">
    <property type="component" value="Linkage Group LG07"/>
</dbReference>
<evidence type="ECO:0000313" key="1">
    <source>
        <dbReference type="EMBL" id="KAI3810058.1"/>
    </source>
</evidence>
<accession>A0ACB9IQY3</accession>
<comment type="caution">
    <text evidence="1">The sequence shown here is derived from an EMBL/GenBank/DDBJ whole genome shotgun (WGS) entry which is preliminary data.</text>
</comment>
<organism evidence="1 2">
    <name type="scientific">Smallanthus sonchifolius</name>
    <dbReference type="NCBI Taxonomy" id="185202"/>
    <lineage>
        <taxon>Eukaryota</taxon>
        <taxon>Viridiplantae</taxon>
        <taxon>Streptophyta</taxon>
        <taxon>Embryophyta</taxon>
        <taxon>Tracheophyta</taxon>
        <taxon>Spermatophyta</taxon>
        <taxon>Magnoliopsida</taxon>
        <taxon>eudicotyledons</taxon>
        <taxon>Gunneridae</taxon>
        <taxon>Pentapetalae</taxon>
        <taxon>asterids</taxon>
        <taxon>campanulids</taxon>
        <taxon>Asterales</taxon>
        <taxon>Asteraceae</taxon>
        <taxon>Asteroideae</taxon>
        <taxon>Heliantheae alliance</taxon>
        <taxon>Millerieae</taxon>
        <taxon>Smallanthus</taxon>
    </lineage>
</organism>
<sequence>MSIPPNSPASPVVQEHDVPTVPLPESRRRRLNPINTTIGHDEPIHVHVRGNTQDWDWYPDRIRNWIREEEVPPPLTTDIASSSSSSSVRALPPLQYPYEQVIAALVARMDREIRNMRDAAGEITSILQREMVMNQRITKLTTDLAATDTVHENLANGCVDMEDRLNTAEWNLDILHTRIEQVDARLAAVEAAGVAPEDVPEDAPAGDQDEDDDAASDVTSIMSGRGNRRGGRTGGRGGRGNISMTVAELAALINEHVAEAVAASQATANAGGQHNHQQVCTFKAFMDCKPHSFSGAEGAVGLLRWMEKSESAFAMCNCPPHNQVKYASGTLEGPALTWWNSQVQMLTLEMANALPWDEFKDMMREEYCPRDEVQKLESEFWNLKIEGSEIEAYTTRSHELANLCPQMVTPPYKRIEKFIDVAQGTLPPRGTLSKTADNKRKLDSSFPKTFQSNPPSQQQQQQHQHRKFEPSKNNSQSNFSQQNQGSYNGKYLKCNKCNFHHHGACDRYRCQRCGKMGHSAKDCRVDLQNKQAPPGEAPKGCFECGKEGHFKKNCPQLRRNGNGNGNNHQGGNGNCNNHQGGNGNNNGNGAKGRAFVIGSGEARNDRNVVNGMFLLNDHYASVLFDTGADRSFISRELSGQLEINPTLLEHHYTVEIADGKVIEATHILKGCQLELSRHKLDIDLMPVTLGSFDIIVGMDWLSENQVEIICSEKIVRIPLPSGEILSVQGERSGAAMGIIFHEGSEVSA</sequence>
<reference evidence="1 2" key="2">
    <citation type="journal article" date="2022" name="Mol. Ecol. Resour.">
        <title>The genomes of chicory, endive, great burdock and yacon provide insights into Asteraceae paleo-polyploidization history and plant inulin production.</title>
        <authorList>
            <person name="Fan W."/>
            <person name="Wang S."/>
            <person name="Wang H."/>
            <person name="Wang A."/>
            <person name="Jiang F."/>
            <person name="Liu H."/>
            <person name="Zhao H."/>
            <person name="Xu D."/>
            <person name="Zhang Y."/>
        </authorList>
    </citation>
    <scope>NUCLEOTIDE SEQUENCE [LARGE SCALE GENOMIC DNA]</scope>
    <source>
        <strain evidence="2">cv. Yunnan</strain>
        <tissue evidence="1">Leaves</tissue>
    </source>
</reference>
<protein>
    <submittedName>
        <fullName evidence="1">Uncharacterized protein</fullName>
    </submittedName>
</protein>
<gene>
    <name evidence="1" type="ORF">L1987_19665</name>
</gene>
<evidence type="ECO:0000313" key="2">
    <source>
        <dbReference type="Proteomes" id="UP001056120"/>
    </source>
</evidence>